<evidence type="ECO:0000256" key="2">
    <source>
        <dbReference type="ARBA" id="ARBA00006683"/>
    </source>
</evidence>
<accession>A0A1I2VM86</accession>
<dbReference type="RefSeq" id="WP_092472242.1">
    <property type="nucleotide sequence ID" value="NZ_FOOX01000011.1"/>
</dbReference>
<evidence type="ECO:0000256" key="7">
    <source>
        <dbReference type="SAM" id="Phobius"/>
    </source>
</evidence>
<dbReference type="PANTHER" id="PTHR32309:SF13">
    <property type="entry name" value="FERRIC ENTEROBACTIN TRANSPORT PROTEIN FEPE"/>
    <property type="match status" value="1"/>
</dbReference>
<dbReference type="InterPro" id="IPR050445">
    <property type="entry name" value="Bact_polysacc_biosynth/exp"/>
</dbReference>
<keyword evidence="11" id="KW-1185">Reference proteome</keyword>
<feature type="transmembrane region" description="Helical" evidence="7">
    <location>
        <begin position="171"/>
        <end position="190"/>
    </location>
</feature>
<proteinExistence type="inferred from homology"/>
<feature type="transmembrane region" description="Helical" evidence="7">
    <location>
        <begin position="12"/>
        <end position="36"/>
    </location>
</feature>
<dbReference type="GO" id="GO:0005886">
    <property type="term" value="C:plasma membrane"/>
    <property type="evidence" value="ECO:0007669"/>
    <property type="project" value="UniProtKB-SubCell"/>
</dbReference>
<evidence type="ECO:0000256" key="3">
    <source>
        <dbReference type="ARBA" id="ARBA00022475"/>
    </source>
</evidence>
<evidence type="ECO:0000256" key="4">
    <source>
        <dbReference type="ARBA" id="ARBA00022692"/>
    </source>
</evidence>
<dbReference type="Pfam" id="PF02706">
    <property type="entry name" value="Wzz"/>
    <property type="match status" value="1"/>
</dbReference>
<evidence type="ECO:0000259" key="8">
    <source>
        <dbReference type="Pfam" id="PF02706"/>
    </source>
</evidence>
<dbReference type="InterPro" id="IPR032807">
    <property type="entry name" value="GNVR"/>
</dbReference>
<name>A0A1I2VM86_9FIRM</name>
<dbReference type="Pfam" id="PF13807">
    <property type="entry name" value="GNVR"/>
    <property type="match status" value="1"/>
</dbReference>
<dbReference type="Proteomes" id="UP000199337">
    <property type="component" value="Unassembled WGS sequence"/>
</dbReference>
<evidence type="ECO:0000256" key="5">
    <source>
        <dbReference type="ARBA" id="ARBA00022989"/>
    </source>
</evidence>
<comment type="similarity">
    <text evidence="2">Belongs to the CpsC/CapA family.</text>
</comment>
<keyword evidence="6 7" id="KW-0472">Membrane</keyword>
<dbReference type="PANTHER" id="PTHR32309">
    <property type="entry name" value="TYROSINE-PROTEIN KINASE"/>
    <property type="match status" value="1"/>
</dbReference>
<evidence type="ECO:0000256" key="6">
    <source>
        <dbReference type="ARBA" id="ARBA00023136"/>
    </source>
</evidence>
<evidence type="ECO:0000256" key="1">
    <source>
        <dbReference type="ARBA" id="ARBA00004651"/>
    </source>
</evidence>
<keyword evidence="5 7" id="KW-1133">Transmembrane helix</keyword>
<gene>
    <name evidence="10" type="ORF">SAMN05660649_03059</name>
</gene>
<dbReference type="STRING" id="341036.SAMN05660649_03059"/>
<sequence>MRAKEFTSVLSELKLALVAVPILAMIFSAVISLYVLSPVYKASTTLMVFNQPTASSPYEVRVGTIMLNQRLVRTYCELAKSTMIFEEVIKQNNLKMSVDDLRKRVNIELLGETEFLRITVNSTNPTLSAMLANEVARVLLEKVAELMVLDNIQIIDPASPPNTPVWPNHNLNILLAGAVGLLLIVGVALFRASIRAEDGEQDRPINNATGQSGSND</sequence>
<feature type="domain" description="Polysaccharide chain length determinant N-terminal" evidence="8">
    <location>
        <begin position="6"/>
        <end position="91"/>
    </location>
</feature>
<protein>
    <submittedName>
        <fullName evidence="10">Capsular polysaccharide biosynthesis protein</fullName>
    </submittedName>
</protein>
<dbReference type="AlphaFoldDB" id="A0A1I2VM86"/>
<evidence type="ECO:0000259" key="9">
    <source>
        <dbReference type="Pfam" id="PF13807"/>
    </source>
</evidence>
<dbReference type="InterPro" id="IPR003856">
    <property type="entry name" value="LPS_length_determ_N"/>
</dbReference>
<evidence type="ECO:0000313" key="11">
    <source>
        <dbReference type="Proteomes" id="UP000199337"/>
    </source>
</evidence>
<dbReference type="EMBL" id="FOOX01000011">
    <property type="protein sequence ID" value="SFG89529.1"/>
    <property type="molecule type" value="Genomic_DNA"/>
</dbReference>
<keyword evidence="3" id="KW-1003">Cell membrane</keyword>
<organism evidence="10 11">
    <name type="scientific">Desulfotruncus arcticus DSM 17038</name>
    <dbReference type="NCBI Taxonomy" id="1121424"/>
    <lineage>
        <taxon>Bacteria</taxon>
        <taxon>Bacillati</taxon>
        <taxon>Bacillota</taxon>
        <taxon>Clostridia</taxon>
        <taxon>Eubacteriales</taxon>
        <taxon>Desulfallaceae</taxon>
        <taxon>Desulfotruncus</taxon>
    </lineage>
</organism>
<evidence type="ECO:0000313" key="10">
    <source>
        <dbReference type="EMBL" id="SFG89529.1"/>
    </source>
</evidence>
<keyword evidence="4 7" id="KW-0812">Transmembrane</keyword>
<dbReference type="GO" id="GO:0004713">
    <property type="term" value="F:protein tyrosine kinase activity"/>
    <property type="evidence" value="ECO:0007669"/>
    <property type="project" value="TreeGrafter"/>
</dbReference>
<comment type="subcellular location">
    <subcellularLocation>
        <location evidence="1">Cell membrane</location>
        <topology evidence="1">Multi-pass membrane protein</topology>
    </subcellularLocation>
</comment>
<reference evidence="11" key="1">
    <citation type="submission" date="2016-10" db="EMBL/GenBank/DDBJ databases">
        <authorList>
            <person name="Varghese N."/>
            <person name="Submissions S."/>
        </authorList>
    </citation>
    <scope>NUCLEOTIDE SEQUENCE [LARGE SCALE GENOMIC DNA]</scope>
    <source>
        <strain evidence="11">DSM 17038</strain>
    </source>
</reference>
<dbReference type="OrthoDB" id="2360475at2"/>
<feature type="domain" description="Tyrosine-protein kinase G-rich" evidence="9">
    <location>
        <begin position="141"/>
        <end position="192"/>
    </location>
</feature>